<keyword evidence="4" id="KW-1185">Reference proteome</keyword>
<gene>
    <name evidence="3" type="ORF">AA0535_2731</name>
</gene>
<accession>A0ABQ0Q610</accession>
<proteinExistence type="predicted"/>
<keyword evidence="2" id="KW-0732">Signal</keyword>
<dbReference type="Proteomes" id="UP001062776">
    <property type="component" value="Unassembled WGS sequence"/>
</dbReference>
<dbReference type="EMBL" id="BAPV01000060">
    <property type="protein sequence ID" value="GBQ93071.1"/>
    <property type="molecule type" value="Genomic_DNA"/>
</dbReference>
<sequence length="183" mass="19036">MILRLKTASRCAALLPALGLTTPSLTTAEAQTMQTQGMPPQAMPGQSAPAQSGSISPEMRQDIETGLRYPLPADFMSRAAQTLQALQAANIRPPNSTQLSLRATIAQIASIPGVPEILNAHGFTPETFLMGMTAFGMTLAATNGQALPAGLPAPNPANVTLFHAHPDQVTTLMQAMGAPPGQN</sequence>
<comment type="caution">
    <text evidence="3">The sequence shown here is derived from an EMBL/GenBank/DDBJ whole genome shotgun (WGS) entry which is preliminary data.</text>
</comment>
<organism evidence="3 4">
    <name type="scientific">Asaia krungthepensis NRIC 0535</name>
    <dbReference type="NCBI Taxonomy" id="1307925"/>
    <lineage>
        <taxon>Bacteria</taxon>
        <taxon>Pseudomonadati</taxon>
        <taxon>Pseudomonadota</taxon>
        <taxon>Alphaproteobacteria</taxon>
        <taxon>Acetobacterales</taxon>
        <taxon>Acetobacteraceae</taxon>
        <taxon>Asaia</taxon>
    </lineage>
</organism>
<evidence type="ECO:0000256" key="1">
    <source>
        <dbReference type="SAM" id="MobiDB-lite"/>
    </source>
</evidence>
<feature type="signal peptide" evidence="2">
    <location>
        <begin position="1"/>
        <end position="28"/>
    </location>
</feature>
<protein>
    <submittedName>
        <fullName evidence="3">Uncharacterized protein</fullName>
    </submittedName>
</protein>
<evidence type="ECO:0000256" key="2">
    <source>
        <dbReference type="SAM" id="SignalP"/>
    </source>
</evidence>
<feature type="region of interest" description="Disordered" evidence="1">
    <location>
        <begin position="32"/>
        <end position="57"/>
    </location>
</feature>
<feature type="chain" id="PRO_5045121744" evidence="2">
    <location>
        <begin position="29"/>
        <end position="183"/>
    </location>
</feature>
<name>A0ABQ0Q610_9PROT</name>
<reference evidence="3" key="1">
    <citation type="submission" date="2013-04" db="EMBL/GenBank/DDBJ databases">
        <title>The genome sequencing project of 58 acetic acid bacteria.</title>
        <authorList>
            <person name="Okamoto-Kainuma A."/>
            <person name="Ishikawa M."/>
            <person name="Umino S."/>
            <person name="Koizumi Y."/>
            <person name="Shiwa Y."/>
            <person name="Yoshikawa H."/>
            <person name="Matsutani M."/>
            <person name="Matsushita K."/>
        </authorList>
    </citation>
    <scope>NUCLEOTIDE SEQUENCE</scope>
    <source>
        <strain evidence="3">NRIC 0535</strain>
    </source>
</reference>
<evidence type="ECO:0000313" key="3">
    <source>
        <dbReference type="EMBL" id="GBQ93071.1"/>
    </source>
</evidence>
<evidence type="ECO:0000313" key="4">
    <source>
        <dbReference type="Proteomes" id="UP001062776"/>
    </source>
</evidence>